<organism evidence="3">
    <name type="scientific">marine sediment metagenome</name>
    <dbReference type="NCBI Taxonomy" id="412755"/>
    <lineage>
        <taxon>unclassified sequences</taxon>
        <taxon>metagenomes</taxon>
        <taxon>ecological metagenomes</taxon>
    </lineage>
</organism>
<feature type="transmembrane region" description="Helical" evidence="1">
    <location>
        <begin position="184"/>
        <end position="201"/>
    </location>
</feature>
<feature type="transmembrane region" description="Helical" evidence="1">
    <location>
        <begin position="119"/>
        <end position="141"/>
    </location>
</feature>
<keyword evidence="1" id="KW-1133">Transmembrane helix</keyword>
<dbReference type="InterPro" id="IPR020846">
    <property type="entry name" value="MFS_dom"/>
</dbReference>
<feature type="transmembrane region" description="Helical" evidence="1">
    <location>
        <begin position="55"/>
        <end position="75"/>
    </location>
</feature>
<dbReference type="InterPro" id="IPR036259">
    <property type="entry name" value="MFS_trans_sf"/>
</dbReference>
<dbReference type="Gene3D" id="1.20.1250.20">
    <property type="entry name" value="MFS general substrate transporter like domains"/>
    <property type="match status" value="2"/>
</dbReference>
<proteinExistence type="predicted"/>
<gene>
    <name evidence="3" type="ORF">S12H4_42372</name>
</gene>
<comment type="caution">
    <text evidence="3">The sequence shown here is derived from an EMBL/GenBank/DDBJ whole genome shotgun (WGS) entry which is preliminary data.</text>
</comment>
<feature type="transmembrane region" description="Helical" evidence="1">
    <location>
        <begin position="147"/>
        <end position="172"/>
    </location>
</feature>
<dbReference type="EMBL" id="BARW01025918">
    <property type="protein sequence ID" value="GAJ13839.1"/>
    <property type="molecule type" value="Genomic_DNA"/>
</dbReference>
<dbReference type="InterPro" id="IPR050327">
    <property type="entry name" value="Proton-linked_MCT"/>
</dbReference>
<evidence type="ECO:0000313" key="3">
    <source>
        <dbReference type="EMBL" id="GAJ13839.1"/>
    </source>
</evidence>
<dbReference type="PANTHER" id="PTHR11360:SF290">
    <property type="entry name" value="MONOCARBOXYLATE MFS PERMEASE"/>
    <property type="match status" value="1"/>
</dbReference>
<keyword evidence="1" id="KW-0472">Membrane</keyword>
<feature type="non-terminal residue" evidence="3">
    <location>
        <position position="260"/>
    </location>
</feature>
<feature type="transmembrane region" description="Helical" evidence="1">
    <location>
        <begin position="24"/>
        <end position="49"/>
    </location>
</feature>
<feature type="transmembrane region" description="Helical" evidence="1">
    <location>
        <begin position="207"/>
        <end position="230"/>
    </location>
</feature>
<dbReference type="Pfam" id="PF07690">
    <property type="entry name" value="MFS_1"/>
    <property type="match status" value="1"/>
</dbReference>
<protein>
    <recommendedName>
        <fullName evidence="2">Major facilitator superfamily (MFS) profile domain-containing protein</fullName>
    </recommendedName>
</protein>
<evidence type="ECO:0000259" key="2">
    <source>
        <dbReference type="PROSITE" id="PS50850"/>
    </source>
</evidence>
<sequence length="260" mass="27839">MGSGATYVVTMSTVSRWFDRKRGLAVGIAGSGGGMGLVAMAPFAAYLIYNFDWRMAYIVMGLVAWVIIIPLSRLLKRDPQEIGALPDGISSDSKAIKDKEDSIQPFGLSVLQTFRTRNFWLVMLIWLLFAFCMLLVLTHIVPHTTDIGFSAGEAAAVLSLIAGGRAAGMVLLGSVADRIGRKRTAVVCTLFQAGAMVWLVWAQDLWMLYFFAIVYGLANGGLLSSTTAFLGDTFGLGKIGSILGVLDIGWAIGAATGPFV</sequence>
<dbReference type="SUPFAM" id="SSF103473">
    <property type="entry name" value="MFS general substrate transporter"/>
    <property type="match status" value="1"/>
</dbReference>
<dbReference type="PANTHER" id="PTHR11360">
    <property type="entry name" value="MONOCARBOXYLATE TRANSPORTER"/>
    <property type="match status" value="1"/>
</dbReference>
<reference evidence="3" key="1">
    <citation type="journal article" date="2014" name="Front. Microbiol.">
        <title>High frequency of phylogenetically diverse reductive dehalogenase-homologous genes in deep subseafloor sedimentary metagenomes.</title>
        <authorList>
            <person name="Kawai M."/>
            <person name="Futagami T."/>
            <person name="Toyoda A."/>
            <person name="Takaki Y."/>
            <person name="Nishi S."/>
            <person name="Hori S."/>
            <person name="Arai W."/>
            <person name="Tsubouchi T."/>
            <person name="Morono Y."/>
            <person name="Uchiyama I."/>
            <person name="Ito T."/>
            <person name="Fujiyama A."/>
            <person name="Inagaki F."/>
            <person name="Takami H."/>
        </authorList>
    </citation>
    <scope>NUCLEOTIDE SEQUENCE</scope>
    <source>
        <strain evidence="3">Expedition CK06-06</strain>
    </source>
</reference>
<feature type="transmembrane region" description="Helical" evidence="1">
    <location>
        <begin position="242"/>
        <end position="259"/>
    </location>
</feature>
<feature type="domain" description="Major facilitator superfamily (MFS) profile" evidence="2">
    <location>
        <begin position="118"/>
        <end position="260"/>
    </location>
</feature>
<keyword evidence="1" id="KW-0812">Transmembrane</keyword>
<dbReference type="InterPro" id="IPR011701">
    <property type="entry name" value="MFS"/>
</dbReference>
<dbReference type="GO" id="GO:0022857">
    <property type="term" value="F:transmembrane transporter activity"/>
    <property type="evidence" value="ECO:0007669"/>
    <property type="project" value="InterPro"/>
</dbReference>
<accession>X1U8M5</accession>
<name>X1U8M5_9ZZZZ</name>
<dbReference type="PROSITE" id="PS50850">
    <property type="entry name" value="MFS"/>
    <property type="match status" value="1"/>
</dbReference>
<evidence type="ECO:0000256" key="1">
    <source>
        <dbReference type="SAM" id="Phobius"/>
    </source>
</evidence>
<dbReference type="AlphaFoldDB" id="X1U8M5"/>